<evidence type="ECO:0000256" key="1">
    <source>
        <dbReference type="SAM" id="MobiDB-lite"/>
    </source>
</evidence>
<gene>
    <name evidence="4" type="ORF">SAMN05216275_10134</name>
</gene>
<keyword evidence="2" id="KW-0732">Signal</keyword>
<evidence type="ECO:0000313" key="5">
    <source>
        <dbReference type="Proteomes" id="UP000199111"/>
    </source>
</evidence>
<sequence length="347" mass="36737">MRERGRRGLLVLALALVTATAACSGSGGTSAGQGRPATGSPLTPAALPAPRVTLAEAGKELAGLLSAQEVLSRATPRQDADDRNLLEQTDDGQEALAQVALNGPAGASPPHYTWGRPQLLVPRVQRTPFWFAAVVNRTDSAGEVRPAVLTLIKYGGERWTLSSASLLEPGARIPEIAKDAEGYATALDYEDTSVEISPRLMAPLHATSAEEGTEGFTAGLIEAGPHTTGYADEIAANRLDYKKEDCLGYDSIFAASNYPVYALRTAGGGALVTYSLVRTTTVTSKVEPCAEIVVPPDAKHLVKERRASKELRTVELQQYVSTVPAKNSRRPAKIIGYLGGITKVFVS</sequence>
<evidence type="ECO:0000313" key="4">
    <source>
        <dbReference type="EMBL" id="SFI07249.1"/>
    </source>
</evidence>
<proteinExistence type="predicted"/>
<accession>A0A1I3F7P6</accession>
<protein>
    <recommendedName>
        <fullName evidence="3">DUF8094 domain-containing protein</fullName>
    </recommendedName>
</protein>
<organism evidence="4 5">
    <name type="scientific">Streptosporangium canum</name>
    <dbReference type="NCBI Taxonomy" id="324952"/>
    <lineage>
        <taxon>Bacteria</taxon>
        <taxon>Bacillati</taxon>
        <taxon>Actinomycetota</taxon>
        <taxon>Actinomycetes</taxon>
        <taxon>Streptosporangiales</taxon>
        <taxon>Streptosporangiaceae</taxon>
        <taxon>Streptosporangium</taxon>
    </lineage>
</organism>
<feature type="signal peptide" evidence="2">
    <location>
        <begin position="1"/>
        <end position="24"/>
    </location>
</feature>
<dbReference type="RefSeq" id="WP_143120747.1">
    <property type="nucleotide sequence ID" value="NZ_FOQY01000001.1"/>
</dbReference>
<dbReference type="AlphaFoldDB" id="A0A1I3F7P6"/>
<dbReference type="PROSITE" id="PS51257">
    <property type="entry name" value="PROKAR_LIPOPROTEIN"/>
    <property type="match status" value="1"/>
</dbReference>
<dbReference type="Proteomes" id="UP000199111">
    <property type="component" value="Unassembled WGS sequence"/>
</dbReference>
<dbReference type="Pfam" id="PF26366">
    <property type="entry name" value="DUF8094"/>
    <property type="match status" value="1"/>
</dbReference>
<keyword evidence="5" id="KW-1185">Reference proteome</keyword>
<evidence type="ECO:0000259" key="3">
    <source>
        <dbReference type="Pfam" id="PF26366"/>
    </source>
</evidence>
<feature type="domain" description="DUF8094" evidence="3">
    <location>
        <begin position="51"/>
        <end position="343"/>
    </location>
</feature>
<dbReference type="EMBL" id="FOQY01000001">
    <property type="protein sequence ID" value="SFI07249.1"/>
    <property type="molecule type" value="Genomic_DNA"/>
</dbReference>
<evidence type="ECO:0000256" key="2">
    <source>
        <dbReference type="SAM" id="SignalP"/>
    </source>
</evidence>
<feature type="chain" id="PRO_5011481534" description="DUF8094 domain-containing protein" evidence="2">
    <location>
        <begin position="25"/>
        <end position="347"/>
    </location>
</feature>
<dbReference type="InterPro" id="IPR058407">
    <property type="entry name" value="DUF8094"/>
</dbReference>
<feature type="region of interest" description="Disordered" evidence="1">
    <location>
        <begin position="24"/>
        <end position="46"/>
    </location>
</feature>
<dbReference type="GeneID" id="96295935"/>
<name>A0A1I3F7P6_9ACTN</name>
<reference evidence="5" key="1">
    <citation type="submission" date="2016-10" db="EMBL/GenBank/DDBJ databases">
        <authorList>
            <person name="Varghese N."/>
            <person name="Submissions S."/>
        </authorList>
    </citation>
    <scope>NUCLEOTIDE SEQUENCE [LARGE SCALE GENOMIC DNA]</scope>
    <source>
        <strain evidence="5">CGMCC 4.2126</strain>
    </source>
</reference>